<gene>
    <name evidence="10" type="ORF">FNK824_LOCUS15974</name>
    <name evidence="9" type="ORF">JBS370_LOCUS11794</name>
    <name evidence="4" type="ORF">JXQ802_LOCUS17353</name>
    <name evidence="5" type="ORF">JXQ802_LOCUS17409</name>
    <name evidence="8" type="ORF">OTI717_LOCUS14711</name>
    <name evidence="2" type="ORF">PYM288_LOCUS13802</name>
    <name evidence="3" type="ORF">RFH988_LOCUS16798</name>
    <name evidence="7" type="ORF">SEV965_LOCUS15584</name>
    <name evidence="6" type="ORF">ZHD862_LOCUS16211</name>
</gene>
<evidence type="ECO:0000313" key="12">
    <source>
        <dbReference type="Proteomes" id="UP000663889"/>
    </source>
</evidence>
<keyword evidence="11" id="KW-1185">Reference proteome</keyword>
<evidence type="ECO:0000313" key="2">
    <source>
        <dbReference type="EMBL" id="CAF0984738.1"/>
    </source>
</evidence>
<evidence type="ECO:0000313" key="7">
    <source>
        <dbReference type="EMBL" id="CAF1095366.1"/>
    </source>
</evidence>
<accession>A0A814NMZ6</accession>
<dbReference type="Proteomes" id="UP000663854">
    <property type="component" value="Unassembled WGS sequence"/>
</dbReference>
<evidence type="ECO:0000313" key="6">
    <source>
        <dbReference type="EMBL" id="CAF1073705.1"/>
    </source>
</evidence>
<dbReference type="Proteomes" id="UP000663864">
    <property type="component" value="Unassembled WGS sequence"/>
</dbReference>
<proteinExistence type="predicted"/>
<dbReference type="EMBL" id="CAJNOL010000441">
    <property type="protein sequence ID" value="CAF1065737.1"/>
    <property type="molecule type" value="Genomic_DNA"/>
</dbReference>
<sequence length="189" mass="21727">MMNISDSLIYRIATTSDCDSLNVLINSSYCGELSHQGWTNADELILPPRTTADTLFSMIDSGNYVFLMFFGEKDQILKGCVHLFHEAGSKIAEIGMLAVRPDLQARGYGKFILSIAENYAVNNWNVEYIELKTFIDRYELTAYYIRRGYIDTGRRHLFPKEKMKLGTTQRDELEVCTMKFPVNLYAELF</sequence>
<organism evidence="7 12">
    <name type="scientific">Rotaria sordida</name>
    <dbReference type="NCBI Taxonomy" id="392033"/>
    <lineage>
        <taxon>Eukaryota</taxon>
        <taxon>Metazoa</taxon>
        <taxon>Spiralia</taxon>
        <taxon>Gnathifera</taxon>
        <taxon>Rotifera</taxon>
        <taxon>Eurotatoria</taxon>
        <taxon>Bdelloidea</taxon>
        <taxon>Philodinida</taxon>
        <taxon>Philodinidae</taxon>
        <taxon>Rotaria</taxon>
    </lineage>
</organism>
<dbReference type="Pfam" id="PF00583">
    <property type="entry name" value="Acetyltransf_1"/>
    <property type="match status" value="1"/>
</dbReference>
<dbReference type="EMBL" id="CAJNOL010000438">
    <property type="protein sequence ID" value="CAF1064592.1"/>
    <property type="molecule type" value="Genomic_DNA"/>
</dbReference>
<evidence type="ECO:0000313" key="10">
    <source>
        <dbReference type="EMBL" id="CAF3817878.1"/>
    </source>
</evidence>
<dbReference type="PROSITE" id="PS51186">
    <property type="entry name" value="GNAT"/>
    <property type="match status" value="1"/>
</dbReference>
<dbReference type="InterPro" id="IPR016181">
    <property type="entry name" value="Acyl_CoA_acyltransferase"/>
</dbReference>
<dbReference type="EMBL" id="CAJNOH010000287">
    <property type="protein sequence ID" value="CAF0984738.1"/>
    <property type="molecule type" value="Genomic_DNA"/>
</dbReference>
<dbReference type="OrthoDB" id="5689at2759"/>
<evidence type="ECO:0000313" key="8">
    <source>
        <dbReference type="EMBL" id="CAF3735705.1"/>
    </source>
</evidence>
<comment type="caution">
    <text evidence="7">The sequence shown here is derived from an EMBL/GenBank/DDBJ whole genome shotgun (WGS) entry which is preliminary data.</text>
</comment>
<dbReference type="Proteomes" id="UP000663836">
    <property type="component" value="Unassembled WGS sequence"/>
</dbReference>
<dbReference type="GO" id="GO:0016747">
    <property type="term" value="F:acyltransferase activity, transferring groups other than amino-acyl groups"/>
    <property type="evidence" value="ECO:0007669"/>
    <property type="project" value="InterPro"/>
</dbReference>
<feature type="domain" description="N-acetyltransferase" evidence="1">
    <location>
        <begin position="8"/>
        <end position="183"/>
    </location>
</feature>
<evidence type="ECO:0000259" key="1">
    <source>
        <dbReference type="PROSITE" id="PS51186"/>
    </source>
</evidence>
<evidence type="ECO:0000313" key="9">
    <source>
        <dbReference type="EMBL" id="CAF3737508.1"/>
    </source>
</evidence>
<reference evidence="7" key="1">
    <citation type="submission" date="2021-02" db="EMBL/GenBank/DDBJ databases">
        <authorList>
            <person name="Nowell W R."/>
        </authorList>
    </citation>
    <scope>NUCLEOTIDE SEQUENCE</scope>
</reference>
<evidence type="ECO:0000313" key="11">
    <source>
        <dbReference type="Proteomes" id="UP000663870"/>
    </source>
</evidence>
<evidence type="ECO:0000313" key="4">
    <source>
        <dbReference type="EMBL" id="CAF1064592.1"/>
    </source>
</evidence>
<dbReference type="EMBL" id="CAJNOT010000757">
    <property type="protein sequence ID" value="CAF1073705.1"/>
    <property type="molecule type" value="Genomic_DNA"/>
</dbReference>
<dbReference type="Proteomes" id="UP000663882">
    <property type="component" value="Unassembled WGS sequence"/>
</dbReference>
<name>A0A814NMZ6_9BILA</name>
<dbReference type="AlphaFoldDB" id="A0A814NMZ6"/>
<protein>
    <recommendedName>
        <fullName evidence="1">N-acetyltransferase domain-containing protein</fullName>
    </recommendedName>
</protein>
<dbReference type="Proteomes" id="UP000663889">
    <property type="component" value="Unassembled WGS sequence"/>
</dbReference>
<dbReference type="Proteomes" id="UP000663870">
    <property type="component" value="Unassembled WGS sequence"/>
</dbReference>
<dbReference type="Proteomes" id="UP000663874">
    <property type="component" value="Unassembled WGS sequence"/>
</dbReference>
<dbReference type="CDD" id="cd04301">
    <property type="entry name" value="NAT_SF"/>
    <property type="match status" value="1"/>
</dbReference>
<dbReference type="Proteomes" id="UP000663823">
    <property type="component" value="Unassembled WGS sequence"/>
</dbReference>
<dbReference type="EMBL" id="CAJOBD010000928">
    <property type="protein sequence ID" value="CAF3737508.1"/>
    <property type="molecule type" value="Genomic_DNA"/>
</dbReference>
<dbReference type="EMBL" id="CAJNOO010000872">
    <property type="protein sequence ID" value="CAF1052313.1"/>
    <property type="molecule type" value="Genomic_DNA"/>
</dbReference>
<dbReference type="EMBL" id="CAJOAX010001666">
    <property type="protein sequence ID" value="CAF3735705.1"/>
    <property type="molecule type" value="Genomic_DNA"/>
</dbReference>
<dbReference type="EMBL" id="CAJOBE010002372">
    <property type="protein sequence ID" value="CAF3817878.1"/>
    <property type="molecule type" value="Genomic_DNA"/>
</dbReference>
<evidence type="ECO:0000313" key="3">
    <source>
        <dbReference type="EMBL" id="CAF1052313.1"/>
    </source>
</evidence>
<dbReference type="SUPFAM" id="SSF55729">
    <property type="entry name" value="Acyl-CoA N-acyltransferases (Nat)"/>
    <property type="match status" value="1"/>
</dbReference>
<dbReference type="InterPro" id="IPR000182">
    <property type="entry name" value="GNAT_dom"/>
</dbReference>
<dbReference type="EMBL" id="CAJNOU010000820">
    <property type="protein sequence ID" value="CAF1095366.1"/>
    <property type="molecule type" value="Genomic_DNA"/>
</dbReference>
<evidence type="ECO:0000313" key="5">
    <source>
        <dbReference type="EMBL" id="CAF1065737.1"/>
    </source>
</evidence>
<dbReference type="Gene3D" id="3.40.630.30">
    <property type="match status" value="1"/>
</dbReference>